<feature type="domain" description="4Fe-4S ferredoxin-type" evidence="21">
    <location>
        <begin position="158"/>
        <end position="189"/>
    </location>
</feature>
<dbReference type="Gene3D" id="3.30.40.10">
    <property type="entry name" value="Zinc/RING finger domain, C3HC4 (zinc finger)"/>
    <property type="match status" value="1"/>
</dbReference>
<feature type="compositionally biased region" description="Basic and acidic residues" evidence="16">
    <location>
        <begin position="15"/>
        <end position="39"/>
    </location>
</feature>
<dbReference type="CDD" id="cd10518">
    <property type="entry name" value="SET_SETD1-like"/>
    <property type="match status" value="1"/>
</dbReference>
<reference evidence="23" key="1">
    <citation type="journal article" date="2022" name="Proc. Natl. Acad. Sci. U.S.A.">
        <title>Life cycle and functional genomics of the unicellular red alga Galdieria for elucidating algal and plant evolution and industrial use.</title>
        <authorList>
            <person name="Hirooka S."/>
            <person name="Itabashi T."/>
            <person name="Ichinose T.M."/>
            <person name="Onuma R."/>
            <person name="Fujiwara T."/>
            <person name="Yamashita S."/>
            <person name="Jong L.W."/>
            <person name="Tomita R."/>
            <person name="Iwane A.H."/>
            <person name="Miyagishima S.Y."/>
        </authorList>
    </citation>
    <scope>NUCLEOTIDE SEQUENCE</scope>
    <source>
        <strain evidence="23">NBRC 102759</strain>
    </source>
</reference>
<keyword evidence="10" id="KW-0862">Zinc</keyword>
<evidence type="ECO:0000256" key="4">
    <source>
        <dbReference type="ARBA" id="ARBA00022603"/>
    </source>
</evidence>
<proteinExistence type="predicted"/>
<dbReference type="Pfam" id="PF05964">
    <property type="entry name" value="FYRN"/>
    <property type="match status" value="1"/>
</dbReference>
<feature type="domain" description="PHD-type" evidence="22">
    <location>
        <begin position="447"/>
        <end position="557"/>
    </location>
</feature>
<dbReference type="InterPro" id="IPR001214">
    <property type="entry name" value="SET_dom"/>
</dbReference>
<dbReference type="PANTHER" id="PTHR45888">
    <property type="entry name" value="HL01030P-RELATED"/>
    <property type="match status" value="1"/>
</dbReference>
<keyword evidence="4" id="KW-0489">Methyltransferase</keyword>
<dbReference type="GO" id="GO:0008168">
    <property type="term" value="F:methyltransferase activity"/>
    <property type="evidence" value="ECO:0007669"/>
    <property type="project" value="UniProtKB-KW"/>
</dbReference>
<dbReference type="GO" id="GO:0005654">
    <property type="term" value="C:nucleoplasm"/>
    <property type="evidence" value="ECO:0007669"/>
    <property type="project" value="UniProtKB-ARBA"/>
</dbReference>
<keyword evidence="9 15" id="KW-0863">Zinc-finger</keyword>
<feature type="domain" description="PHD-type" evidence="17">
    <location>
        <begin position="93"/>
        <end position="153"/>
    </location>
</feature>
<evidence type="ECO:0000259" key="20">
    <source>
        <dbReference type="PROSITE" id="PS50868"/>
    </source>
</evidence>
<evidence type="ECO:0000256" key="10">
    <source>
        <dbReference type="ARBA" id="ARBA00022833"/>
    </source>
</evidence>
<dbReference type="CDD" id="cd15489">
    <property type="entry name" value="PHD_SF"/>
    <property type="match status" value="1"/>
</dbReference>
<dbReference type="SUPFAM" id="SSF82199">
    <property type="entry name" value="SET domain"/>
    <property type="match status" value="1"/>
</dbReference>
<dbReference type="InterPro" id="IPR003888">
    <property type="entry name" value="FYrich_N"/>
</dbReference>
<evidence type="ECO:0000256" key="14">
    <source>
        <dbReference type="ARBA" id="ARBA00023242"/>
    </source>
</evidence>
<accession>A0A9C7PYC9</accession>
<dbReference type="SMART" id="SM00249">
    <property type="entry name" value="PHD"/>
    <property type="match status" value="4"/>
</dbReference>
<evidence type="ECO:0000256" key="2">
    <source>
        <dbReference type="ARBA" id="ARBA00022481"/>
    </source>
</evidence>
<dbReference type="InterPro" id="IPR019786">
    <property type="entry name" value="Zinc_finger_PHD-type_CS"/>
</dbReference>
<evidence type="ECO:0000256" key="8">
    <source>
        <dbReference type="ARBA" id="ARBA00022737"/>
    </source>
</evidence>
<dbReference type="PROSITE" id="PS51379">
    <property type="entry name" value="4FE4S_FER_2"/>
    <property type="match status" value="1"/>
</dbReference>
<dbReference type="GO" id="GO:0006325">
    <property type="term" value="P:chromatin organization"/>
    <property type="evidence" value="ECO:0007669"/>
    <property type="project" value="UniProtKB-KW"/>
</dbReference>
<dbReference type="InterPro" id="IPR046341">
    <property type="entry name" value="SET_dom_sf"/>
</dbReference>
<name>A0A9C7PYC9_9RHOD</name>
<evidence type="ECO:0000313" key="23">
    <source>
        <dbReference type="EMBL" id="GJQ12137.1"/>
    </source>
</evidence>
<dbReference type="InterPro" id="IPR003889">
    <property type="entry name" value="FYrich_C"/>
</dbReference>
<evidence type="ECO:0000259" key="19">
    <source>
        <dbReference type="PROSITE" id="PS50280"/>
    </source>
</evidence>
<evidence type="ECO:0000259" key="18">
    <source>
        <dbReference type="PROSITE" id="PS50089"/>
    </source>
</evidence>
<dbReference type="InterPro" id="IPR001841">
    <property type="entry name" value="Znf_RING"/>
</dbReference>
<keyword evidence="6" id="KW-0949">S-adenosyl-L-methionine</keyword>
<keyword evidence="7" id="KW-0479">Metal-binding</keyword>
<feature type="domain" description="RING-type" evidence="18">
    <location>
        <begin position="153"/>
        <end position="197"/>
    </location>
</feature>
<dbReference type="PROSITE" id="PS51542">
    <property type="entry name" value="FYRN"/>
    <property type="match status" value="1"/>
</dbReference>
<dbReference type="SUPFAM" id="SSF57903">
    <property type="entry name" value="FYVE/PHD zinc finger"/>
    <property type="match status" value="2"/>
</dbReference>
<dbReference type="InterPro" id="IPR019787">
    <property type="entry name" value="Znf_PHD-finger"/>
</dbReference>
<reference evidence="23" key="2">
    <citation type="submission" date="2022-01" db="EMBL/GenBank/DDBJ databases">
        <authorList>
            <person name="Hirooka S."/>
            <person name="Miyagishima S.Y."/>
        </authorList>
    </citation>
    <scope>NUCLEOTIDE SEQUENCE</scope>
    <source>
        <strain evidence="23">NBRC 102759</strain>
    </source>
</reference>
<dbReference type="PROSITE" id="PS50016">
    <property type="entry name" value="ZF_PHD_2"/>
    <property type="match status" value="1"/>
</dbReference>
<keyword evidence="5" id="KW-0808">Transferase</keyword>
<keyword evidence="14" id="KW-0539">Nucleus</keyword>
<dbReference type="Proteomes" id="UP001061958">
    <property type="component" value="Unassembled WGS sequence"/>
</dbReference>
<dbReference type="PANTHER" id="PTHR45888:SF5">
    <property type="entry name" value="D4, ISOFORM A"/>
    <property type="match status" value="1"/>
</dbReference>
<comment type="subcellular location">
    <subcellularLocation>
        <location evidence="1">Nucleus</location>
    </subcellularLocation>
</comment>
<dbReference type="OrthoDB" id="308383at2759"/>
<dbReference type="AlphaFoldDB" id="A0A9C7PYC9"/>
<dbReference type="InterPro" id="IPR013083">
    <property type="entry name" value="Znf_RING/FYVE/PHD"/>
</dbReference>
<dbReference type="PROSITE" id="PS01359">
    <property type="entry name" value="ZF_PHD_1"/>
    <property type="match status" value="1"/>
</dbReference>
<evidence type="ECO:0000256" key="13">
    <source>
        <dbReference type="ARBA" id="ARBA00023163"/>
    </source>
</evidence>
<evidence type="ECO:0000256" key="12">
    <source>
        <dbReference type="ARBA" id="ARBA00023015"/>
    </source>
</evidence>
<dbReference type="Pfam" id="PF00856">
    <property type="entry name" value="SET"/>
    <property type="match status" value="1"/>
</dbReference>
<evidence type="ECO:0000256" key="11">
    <source>
        <dbReference type="ARBA" id="ARBA00022853"/>
    </source>
</evidence>
<feature type="domain" description="Post-SET" evidence="20">
    <location>
        <begin position="947"/>
        <end position="963"/>
    </location>
</feature>
<evidence type="ECO:0000256" key="5">
    <source>
        <dbReference type="ARBA" id="ARBA00022679"/>
    </source>
</evidence>
<dbReference type="SMART" id="SM00317">
    <property type="entry name" value="SET"/>
    <property type="match status" value="1"/>
</dbReference>
<dbReference type="Gene3D" id="2.170.270.10">
    <property type="entry name" value="SET domain"/>
    <property type="match status" value="1"/>
</dbReference>
<evidence type="ECO:0000256" key="16">
    <source>
        <dbReference type="SAM" id="MobiDB-lite"/>
    </source>
</evidence>
<evidence type="ECO:0000259" key="21">
    <source>
        <dbReference type="PROSITE" id="PS51379"/>
    </source>
</evidence>
<evidence type="ECO:0000256" key="15">
    <source>
        <dbReference type="PROSITE-ProRule" id="PRU00175"/>
    </source>
</evidence>
<evidence type="ECO:0000256" key="3">
    <source>
        <dbReference type="ARBA" id="ARBA00022553"/>
    </source>
</evidence>
<keyword evidence="13" id="KW-0804">Transcription</keyword>
<comment type="caution">
    <text evidence="23">The sequence shown here is derived from an EMBL/GenBank/DDBJ whole genome shotgun (WGS) entry which is preliminary data.</text>
</comment>
<dbReference type="SMART" id="SM00508">
    <property type="entry name" value="PostSET"/>
    <property type="match status" value="1"/>
</dbReference>
<evidence type="ECO:0000256" key="9">
    <source>
        <dbReference type="ARBA" id="ARBA00022771"/>
    </source>
</evidence>
<keyword evidence="24" id="KW-1185">Reference proteome</keyword>
<dbReference type="EMBL" id="BQMJ01000030">
    <property type="protein sequence ID" value="GJQ12137.1"/>
    <property type="molecule type" value="Genomic_DNA"/>
</dbReference>
<evidence type="ECO:0000256" key="6">
    <source>
        <dbReference type="ARBA" id="ARBA00022691"/>
    </source>
</evidence>
<organism evidence="23 24">
    <name type="scientific">Galdieria partita</name>
    <dbReference type="NCBI Taxonomy" id="83374"/>
    <lineage>
        <taxon>Eukaryota</taxon>
        <taxon>Rhodophyta</taxon>
        <taxon>Bangiophyceae</taxon>
        <taxon>Galdieriales</taxon>
        <taxon>Galdieriaceae</taxon>
        <taxon>Galdieria</taxon>
    </lineage>
</organism>
<dbReference type="PROSITE" id="PS51805">
    <property type="entry name" value="EPHD"/>
    <property type="match status" value="1"/>
</dbReference>
<keyword evidence="8" id="KW-0677">Repeat</keyword>
<keyword evidence="3" id="KW-0597">Phosphoprotein</keyword>
<dbReference type="PROSITE" id="PS50089">
    <property type="entry name" value="ZF_RING_2"/>
    <property type="match status" value="1"/>
</dbReference>
<feature type="domain" description="SET" evidence="19">
    <location>
        <begin position="823"/>
        <end position="941"/>
    </location>
</feature>
<dbReference type="Pfam" id="PF05965">
    <property type="entry name" value="FYRC"/>
    <property type="match status" value="1"/>
</dbReference>
<dbReference type="PROSITE" id="PS50868">
    <property type="entry name" value="POST_SET"/>
    <property type="match status" value="1"/>
</dbReference>
<dbReference type="InterPro" id="IPR034732">
    <property type="entry name" value="EPHD"/>
</dbReference>
<keyword evidence="2" id="KW-0488">Methylation</keyword>
<dbReference type="InterPro" id="IPR017896">
    <property type="entry name" value="4Fe4S_Fe-S-bd"/>
</dbReference>
<evidence type="ECO:0000259" key="17">
    <source>
        <dbReference type="PROSITE" id="PS50016"/>
    </source>
</evidence>
<dbReference type="GO" id="GO:0008270">
    <property type="term" value="F:zinc ion binding"/>
    <property type="evidence" value="ECO:0007669"/>
    <property type="project" value="UniProtKB-KW"/>
</dbReference>
<keyword evidence="12" id="KW-0805">Transcription regulation</keyword>
<dbReference type="PROSITE" id="PS51543">
    <property type="entry name" value="FYRC"/>
    <property type="match status" value="1"/>
</dbReference>
<protein>
    <recommendedName>
        <fullName evidence="25">Histone-lysine N-methyltransferase</fullName>
    </recommendedName>
</protein>
<keyword evidence="11" id="KW-0156">Chromatin regulator</keyword>
<dbReference type="InterPro" id="IPR003616">
    <property type="entry name" value="Post-SET_dom"/>
</dbReference>
<feature type="region of interest" description="Disordered" evidence="16">
    <location>
        <begin position="1"/>
        <end position="41"/>
    </location>
</feature>
<gene>
    <name evidence="23" type="ORF">GpartN1_g3928.t1</name>
</gene>
<evidence type="ECO:0000313" key="24">
    <source>
        <dbReference type="Proteomes" id="UP001061958"/>
    </source>
</evidence>
<dbReference type="InterPro" id="IPR001965">
    <property type="entry name" value="Znf_PHD"/>
</dbReference>
<evidence type="ECO:0008006" key="25">
    <source>
        <dbReference type="Google" id="ProtNLM"/>
    </source>
</evidence>
<dbReference type="InterPro" id="IPR011011">
    <property type="entry name" value="Znf_FYVE_PHD"/>
</dbReference>
<dbReference type="GO" id="GO:0032259">
    <property type="term" value="P:methylation"/>
    <property type="evidence" value="ECO:0007669"/>
    <property type="project" value="UniProtKB-KW"/>
</dbReference>
<evidence type="ECO:0000256" key="7">
    <source>
        <dbReference type="ARBA" id="ARBA00022723"/>
    </source>
</evidence>
<dbReference type="Gene3D" id="3.30.160.360">
    <property type="match status" value="1"/>
</dbReference>
<evidence type="ECO:0000259" key="22">
    <source>
        <dbReference type="PROSITE" id="PS51805"/>
    </source>
</evidence>
<evidence type="ECO:0000256" key="1">
    <source>
        <dbReference type="ARBA" id="ARBA00004123"/>
    </source>
</evidence>
<dbReference type="PROSITE" id="PS50280">
    <property type="entry name" value="SET"/>
    <property type="match status" value="1"/>
</dbReference>
<sequence>MKRKVESEWNVNVRPLRERNGKKPKHSSSEGRKSLVEPNKKHRKWETGTVPKYDIRFLQLDWFPFSVGVLTLSSSVNNIENLSGRFESLCVNRGLCRVCGSEVNQDFLICFSCCDVYHYYCASLVAKEAYSVADQHSNQLRKTTWLCSYCEPCELCSEPLSKDLIETCTNCGLCVHQSCRIKVMKVSKRGPQCPRCERFFMDPVDRSLPLEDFDETCSKLISCAVCANVVRKTTGLHCCTCNRYVHENCDNFTFELSILGGFYKCPSCRQKETVKLMLGTLKFSHLMEDFQQNSVQVSDRGRKVSVVYRNADCPFFTYLVDRRICVGLRKSVLSKILLLESISAERFSSELLPLIVKRRLAVLKHIEHLKNRILKDPEVYERENLKDSVSLDGKEMEDQFRLRTLFHEIEISSCVIQRIVEKAEGNGIHDIISNGFQSIHLSVMKGARVCALCKLDEASLGRLLPIFDYSALEKIRWVHSKCALFAAETFEDHIGNIHCVTKALSRGQRARCFSCKQPGATVGCCMSRCQRNYHLYCSLCTSGKFVNEKKFYCSEHAKKSKALSELDMSHSVLIERDPQRCLYIRHEKPSHQLFPIAKAQYAYLRIGSFLLIFPGYFSAKYAEYFHDQYTLFPLGYTSCRYFWSVDHPQNVELYTFHIGTNDNMKPLFEIYPTTRANSHIPWPIQGLTPDDAWRHFLSRNLATETKLDGKTAFGLSIPSVRFILEHLPEVDKCRNYVPHYIEFSSKDKVAETEWKDRAMTCARLEPYRGFRMKTESDVKSIITQNEVCMPSMNKNGFDDVRFSDQQLQNYSTSYRRMRRKWRQRCQVRQSGIQGLGLYTLENLPDEEFVIEYAGELIRPVIADIREKMYERRKIGCYMFRLNDDFIVDATMKGNYARFINHSCEPNCRSKIITVDGDKKQVIGIFTKRNIAAGEELTYDYQFEEFGETIPCNCGTPNCRGRMN</sequence>